<evidence type="ECO:0008006" key="4">
    <source>
        <dbReference type="Google" id="ProtNLM"/>
    </source>
</evidence>
<sequence length="245" mass="26859">MAEGRKGYISIVVEEATGKTQRDQFTWDTNAGAFEAFVKVEIRGGLRNIKAQTRKSSLIGDTITWREDLCMELLEGSSELRLMLCREKFQGNKRGTSVVAACGIYVNDILEAVPIDKYFELFKPNAGGEGGFIRIRMNFAKELAELENTRPDGNLQPNVAFGQQPPNTKDAVGRLTGVVSPETVHEVAKLVTTLGTEPEAPGPVKPNGKDTKKNLMLPLVLFAAVAGVAVPLIMKEVKAKKDRRK</sequence>
<evidence type="ECO:0000256" key="1">
    <source>
        <dbReference type="SAM" id="Phobius"/>
    </source>
</evidence>
<evidence type="ECO:0000313" key="3">
    <source>
        <dbReference type="Proteomes" id="UP000747399"/>
    </source>
</evidence>
<feature type="transmembrane region" description="Helical" evidence="1">
    <location>
        <begin position="215"/>
        <end position="234"/>
    </location>
</feature>
<organism evidence="2 3">
    <name type="scientific">Volvox africanus</name>
    <dbReference type="NCBI Taxonomy" id="51714"/>
    <lineage>
        <taxon>Eukaryota</taxon>
        <taxon>Viridiplantae</taxon>
        <taxon>Chlorophyta</taxon>
        <taxon>core chlorophytes</taxon>
        <taxon>Chlorophyceae</taxon>
        <taxon>CS clade</taxon>
        <taxon>Chlamydomonadales</taxon>
        <taxon>Volvocaceae</taxon>
        <taxon>Volvox</taxon>
    </lineage>
</organism>
<evidence type="ECO:0000313" key="2">
    <source>
        <dbReference type="EMBL" id="GIL46972.1"/>
    </source>
</evidence>
<keyword evidence="3" id="KW-1185">Reference proteome</keyword>
<protein>
    <recommendedName>
        <fullName evidence="4">C2 domain-containing protein</fullName>
    </recommendedName>
</protein>
<dbReference type="Proteomes" id="UP000747399">
    <property type="component" value="Unassembled WGS sequence"/>
</dbReference>
<keyword evidence="1" id="KW-1133">Transmembrane helix</keyword>
<comment type="caution">
    <text evidence="2">The sequence shown here is derived from an EMBL/GenBank/DDBJ whole genome shotgun (WGS) entry which is preliminary data.</text>
</comment>
<dbReference type="AlphaFoldDB" id="A0A8J4EWS7"/>
<keyword evidence="1" id="KW-0812">Transmembrane</keyword>
<keyword evidence="1" id="KW-0472">Membrane</keyword>
<accession>A0A8J4EWS7</accession>
<dbReference type="EMBL" id="BNCO01000004">
    <property type="protein sequence ID" value="GIL46972.1"/>
    <property type="molecule type" value="Genomic_DNA"/>
</dbReference>
<gene>
    <name evidence="2" type="ORF">Vafri_3828</name>
</gene>
<name>A0A8J4EWS7_9CHLO</name>
<reference evidence="2" key="1">
    <citation type="journal article" date="2021" name="Proc. Natl. Acad. Sci. U.S.A.">
        <title>Three genomes in the algal genus Volvox reveal the fate of a haploid sex-determining region after a transition to homothallism.</title>
        <authorList>
            <person name="Yamamoto K."/>
            <person name="Hamaji T."/>
            <person name="Kawai-Toyooka H."/>
            <person name="Matsuzaki R."/>
            <person name="Takahashi F."/>
            <person name="Nishimura Y."/>
            <person name="Kawachi M."/>
            <person name="Noguchi H."/>
            <person name="Minakuchi Y."/>
            <person name="Umen J.G."/>
            <person name="Toyoda A."/>
            <person name="Nozaki H."/>
        </authorList>
    </citation>
    <scope>NUCLEOTIDE SEQUENCE</scope>
    <source>
        <strain evidence="2">NIES-3780</strain>
    </source>
</reference>
<proteinExistence type="predicted"/>